<accession>A0A6L2NNF4</accession>
<dbReference type="Pfam" id="PF07727">
    <property type="entry name" value="RVT_2"/>
    <property type="match status" value="2"/>
</dbReference>
<name>A0A6L2NNF4_TANCI</name>
<dbReference type="PANTHER" id="PTHR11439:SF495">
    <property type="entry name" value="REVERSE TRANSCRIPTASE, RNA-DEPENDENT DNA POLYMERASE-RELATED"/>
    <property type="match status" value="1"/>
</dbReference>
<feature type="region of interest" description="Disordered" evidence="1">
    <location>
        <begin position="124"/>
        <end position="167"/>
    </location>
</feature>
<feature type="compositionally biased region" description="Basic and acidic residues" evidence="1">
    <location>
        <begin position="47"/>
        <end position="72"/>
    </location>
</feature>
<dbReference type="InterPro" id="IPR013103">
    <property type="entry name" value="RVT_2"/>
</dbReference>
<dbReference type="SUPFAM" id="SSF56672">
    <property type="entry name" value="DNA/RNA polymerases"/>
    <property type="match status" value="1"/>
</dbReference>
<feature type="compositionally biased region" description="Basic and acidic residues" evidence="1">
    <location>
        <begin position="22"/>
        <end position="33"/>
    </location>
</feature>
<feature type="compositionally biased region" description="Basic and acidic residues" evidence="1">
    <location>
        <begin position="1"/>
        <end position="12"/>
    </location>
</feature>
<dbReference type="EMBL" id="BKCJ010009593">
    <property type="protein sequence ID" value="GEU87686.1"/>
    <property type="molecule type" value="Genomic_DNA"/>
</dbReference>
<reference evidence="3" key="1">
    <citation type="journal article" date="2019" name="Sci. Rep.">
        <title>Draft genome of Tanacetum cinerariifolium, the natural source of mosquito coil.</title>
        <authorList>
            <person name="Yamashiro T."/>
            <person name="Shiraishi A."/>
            <person name="Satake H."/>
            <person name="Nakayama K."/>
        </authorList>
    </citation>
    <scope>NUCLEOTIDE SEQUENCE</scope>
</reference>
<feature type="compositionally biased region" description="Basic and acidic residues" evidence="1">
    <location>
        <begin position="124"/>
        <end position="136"/>
    </location>
</feature>
<dbReference type="PANTHER" id="PTHR11439">
    <property type="entry name" value="GAG-POL-RELATED RETROTRANSPOSON"/>
    <property type="match status" value="1"/>
</dbReference>
<protein>
    <submittedName>
        <fullName evidence="3">Gag-Pol polyprotein</fullName>
    </submittedName>
</protein>
<evidence type="ECO:0000259" key="2">
    <source>
        <dbReference type="Pfam" id="PF07727"/>
    </source>
</evidence>
<dbReference type="CDD" id="cd09272">
    <property type="entry name" value="RNase_HI_RT_Ty1"/>
    <property type="match status" value="1"/>
</dbReference>
<evidence type="ECO:0000313" key="3">
    <source>
        <dbReference type="EMBL" id="GEU87686.1"/>
    </source>
</evidence>
<gene>
    <name evidence="3" type="ORF">Tci_059664</name>
</gene>
<proteinExistence type="predicted"/>
<organism evidence="3">
    <name type="scientific">Tanacetum cinerariifolium</name>
    <name type="common">Dalmatian daisy</name>
    <name type="synonym">Chrysanthemum cinerariifolium</name>
    <dbReference type="NCBI Taxonomy" id="118510"/>
    <lineage>
        <taxon>Eukaryota</taxon>
        <taxon>Viridiplantae</taxon>
        <taxon>Streptophyta</taxon>
        <taxon>Embryophyta</taxon>
        <taxon>Tracheophyta</taxon>
        <taxon>Spermatophyta</taxon>
        <taxon>Magnoliopsida</taxon>
        <taxon>eudicotyledons</taxon>
        <taxon>Gunneridae</taxon>
        <taxon>Pentapetalae</taxon>
        <taxon>asterids</taxon>
        <taxon>campanulids</taxon>
        <taxon>Asterales</taxon>
        <taxon>Asteraceae</taxon>
        <taxon>Asteroideae</taxon>
        <taxon>Anthemideae</taxon>
        <taxon>Anthemidinae</taxon>
        <taxon>Tanacetum</taxon>
    </lineage>
</organism>
<dbReference type="AlphaFoldDB" id="A0A6L2NNF4"/>
<feature type="domain" description="Reverse transcriptase Ty1/copia-type" evidence="2">
    <location>
        <begin position="434"/>
        <end position="479"/>
    </location>
</feature>
<comment type="caution">
    <text evidence="3">The sequence shown here is derived from an EMBL/GenBank/DDBJ whole genome shotgun (WGS) entry which is preliminary data.</text>
</comment>
<feature type="region of interest" description="Disordered" evidence="1">
    <location>
        <begin position="1"/>
        <end position="93"/>
    </location>
</feature>
<feature type="domain" description="Reverse transcriptase Ty1/copia-type" evidence="2">
    <location>
        <begin position="481"/>
        <end position="559"/>
    </location>
</feature>
<dbReference type="InterPro" id="IPR043502">
    <property type="entry name" value="DNA/RNA_pol_sf"/>
</dbReference>
<sequence length="670" mass="75750">MQTTEEKLDTSKVLDASSVDTKSSRTESKEHGTSSRSGNDAHDDDADIKPIYDEDSMAEPRCDSQVDVHNDLSKPVTTQYLPKEREAASAKPHHMIAFSNSRISSKNIPRFSSNDMVHNHYLEEAKKRTQERKRNSEPSLRPSARSKSTANGSKPMPRRNTQISRNWHASKNNFVMTKTKCVFSANHNSCATKFLKEVNSRVKVPSNKTTNINKPVEQISVPNKQESQISTGHRWKSTGKIFKTVGLRWYPTGRILTSSTTKVDNKPLNGSNADITNQHECEQTLDVSAELRLHDNSNEQSSLKLVPNVVPPTDKTTTSRQVCTCSITTRVGSSIYPLYEEFFNACSNPPGKEPLKNIQSTSAPSTPTYVHAKENNNHQAEEGEHLPDDKFTNPYCAPAQEEAEYSSHNIEQVRGNPSRPVQTRRQLVTDLKCVWELVDKPFGKTVIRLKWLWKNKKDEDQTVIRNKARLVAKGYAQEEAHKSFPIYQMNVKTAFLNGPLKEEVYVAQPDEFVDPDHPEKVYRLRKALYGLKQAPRAWYDELLKFLTSKGFAKDVDHAGCIDSRKSTSGGIGDKLVRWMSKKHIYIAMTSVEAEYVALSASCAQVMWMRTQLQDYGFNYNKIPLYCDSQSAIAISCNPIHRSCTKHIHTRRIGMRCLTPAELEVLAKEST</sequence>
<evidence type="ECO:0000256" key="1">
    <source>
        <dbReference type="SAM" id="MobiDB-lite"/>
    </source>
</evidence>